<sequence>MRTDLKITDARMLALYWLQQVIIEGKSVNQLMAESAMNDEHLPYRSLSKQLMFGCLRYYFQLKTITENLLSKPLKAKDHDITLIIIIGLYQLNYLSVPDHAAISESVELTKKINKNWASGLVNGILREYQRSKEKLADKLGRSIQFKTAHPGWMVKQFQQDWPEQADFIIEQNNQQALMIVRVNTCKISRDEYQKQLSQNDIECEQHKLAADALILKQAVDVHQLPGFLDGLVTVQDAAPQLAVDWLKVEAGQRVLDACAAPGGKTTHLLQRYQPAQLIALEVSPSRADKIKQTLARMQLSCEVQCADLIETSQWWDGVEFDRILLDVPCSATGVIRRNPDIKIHRKVTDIQPLVKLQREMLVKCWQMLKPGGVLLYATCSLLKAENEAQIQWFVDKESAILVEPPESFDRQLNHTAQMGYQIFPGELLMDGFYLCALSKPKN</sequence>
<name>A0ABV2BXC5_9GAMM</name>
<dbReference type="InterPro" id="IPR001678">
    <property type="entry name" value="MeTrfase_RsmB-F_NOP2_dom"/>
</dbReference>
<evidence type="ECO:0000313" key="1">
    <source>
        <dbReference type="EMBL" id="MET1256448.1"/>
    </source>
</evidence>
<dbReference type="CDD" id="cd02440">
    <property type="entry name" value="AdoMet_MTases"/>
    <property type="match status" value="1"/>
</dbReference>
<gene>
    <name evidence="1" type="primary">rsmB</name>
    <name evidence="1" type="ORF">ABVT43_15010</name>
</gene>
<protein>
    <submittedName>
        <fullName evidence="1">16S rRNA (Cytosine(967)-C(5))-methyltransferase RsmB</fullName>
        <ecNumber evidence="1">2.1.1.176</ecNumber>
    </submittedName>
</protein>
<dbReference type="InterPro" id="IPR004573">
    <property type="entry name" value="rRNA_ssu_MeTfrase_B"/>
</dbReference>
<dbReference type="InterPro" id="IPR029063">
    <property type="entry name" value="SAM-dependent_MTases_sf"/>
</dbReference>
<dbReference type="NCBIfam" id="NF008149">
    <property type="entry name" value="PRK10901.1"/>
    <property type="match status" value="1"/>
</dbReference>
<dbReference type="PROSITE" id="PS01153">
    <property type="entry name" value="NOL1_NOP2_SUN"/>
    <property type="match status" value="1"/>
</dbReference>
<dbReference type="Gene3D" id="1.10.940.10">
    <property type="entry name" value="NusB-like"/>
    <property type="match status" value="1"/>
</dbReference>
<keyword evidence="1" id="KW-0808">Transferase</keyword>
<reference evidence="1 2" key="1">
    <citation type="submission" date="2024-06" db="EMBL/GenBank/DDBJ databases">
        <authorList>
            <person name="Li F."/>
        </authorList>
    </citation>
    <scope>NUCLEOTIDE SEQUENCE [LARGE SCALE GENOMIC DNA]</scope>
    <source>
        <strain evidence="1 2">GXAS 311</strain>
    </source>
</reference>
<dbReference type="GO" id="GO:0008168">
    <property type="term" value="F:methyltransferase activity"/>
    <property type="evidence" value="ECO:0007669"/>
    <property type="project" value="UniProtKB-KW"/>
</dbReference>
<dbReference type="Gene3D" id="3.30.70.1170">
    <property type="entry name" value="Sun protein, domain 3"/>
    <property type="match status" value="1"/>
</dbReference>
<comment type="caution">
    <text evidence="1">The sequence shown here is derived from an EMBL/GenBank/DDBJ whole genome shotgun (WGS) entry which is preliminary data.</text>
</comment>
<dbReference type="InterPro" id="IPR018314">
    <property type="entry name" value="RsmB/NOL1/NOP2-like_CS"/>
</dbReference>
<dbReference type="InterPro" id="IPR054728">
    <property type="entry name" value="RsmB-like_ferredoxin"/>
</dbReference>
<dbReference type="Gene3D" id="1.10.287.730">
    <property type="entry name" value="Helix hairpin bin"/>
    <property type="match status" value="1"/>
</dbReference>
<dbReference type="InterPro" id="IPR007110">
    <property type="entry name" value="Ig-like_dom"/>
</dbReference>
<dbReference type="Proteomes" id="UP001548189">
    <property type="component" value="Unassembled WGS sequence"/>
</dbReference>
<dbReference type="InterPro" id="IPR023267">
    <property type="entry name" value="RCMT"/>
</dbReference>
<dbReference type="Pfam" id="PF01029">
    <property type="entry name" value="NusB"/>
    <property type="match status" value="1"/>
</dbReference>
<dbReference type="InterPro" id="IPR035926">
    <property type="entry name" value="NusB-like_sf"/>
</dbReference>
<evidence type="ECO:0000313" key="2">
    <source>
        <dbReference type="Proteomes" id="UP001548189"/>
    </source>
</evidence>
<dbReference type="InterPro" id="IPR049560">
    <property type="entry name" value="MeTrfase_RsmB-F_NOP2_cat"/>
</dbReference>
<dbReference type="Gene3D" id="3.40.50.150">
    <property type="entry name" value="Vaccinia Virus protein VP39"/>
    <property type="match status" value="1"/>
</dbReference>
<dbReference type="PANTHER" id="PTHR22807">
    <property type="entry name" value="NOP2 YEAST -RELATED NOL1/NOP2/FMU SUN DOMAIN-CONTAINING"/>
    <property type="match status" value="1"/>
</dbReference>
<accession>A0ABV2BXC5</accession>
<dbReference type="PROSITE" id="PS50835">
    <property type="entry name" value="IG_LIKE"/>
    <property type="match status" value="1"/>
</dbReference>
<organism evidence="1 2">
    <name type="scientific">Aliikangiella maris</name>
    <dbReference type="NCBI Taxonomy" id="3162458"/>
    <lineage>
        <taxon>Bacteria</taxon>
        <taxon>Pseudomonadati</taxon>
        <taxon>Pseudomonadota</taxon>
        <taxon>Gammaproteobacteria</taxon>
        <taxon>Oceanospirillales</taxon>
        <taxon>Pleioneaceae</taxon>
        <taxon>Aliikangiella</taxon>
    </lineage>
</organism>
<dbReference type="Pfam" id="PF01189">
    <property type="entry name" value="Methyltr_RsmB-F"/>
    <property type="match status" value="1"/>
</dbReference>
<dbReference type="Pfam" id="PF22458">
    <property type="entry name" value="RsmF-B_ferredox"/>
    <property type="match status" value="1"/>
</dbReference>
<dbReference type="EC" id="2.1.1.176" evidence="1"/>
<keyword evidence="1" id="KW-0489">Methyltransferase</keyword>
<dbReference type="NCBIfam" id="NF011494">
    <property type="entry name" value="PRK14902.1"/>
    <property type="match status" value="1"/>
</dbReference>
<dbReference type="NCBIfam" id="TIGR00563">
    <property type="entry name" value="rsmB"/>
    <property type="match status" value="1"/>
</dbReference>
<dbReference type="PANTHER" id="PTHR22807:SF61">
    <property type="entry name" value="NOL1_NOP2_SUN FAMILY PROTEIN _ ANTITERMINATION NUSB DOMAIN-CONTAINING PROTEIN"/>
    <property type="match status" value="1"/>
</dbReference>
<dbReference type="SUPFAM" id="SSF48013">
    <property type="entry name" value="NusB-like"/>
    <property type="match status" value="1"/>
</dbReference>
<keyword evidence="2" id="KW-1185">Reference proteome</keyword>
<dbReference type="InterPro" id="IPR006027">
    <property type="entry name" value="NusB_RsmB_TIM44"/>
</dbReference>
<dbReference type="PROSITE" id="PS51686">
    <property type="entry name" value="SAM_MT_RSMB_NOP"/>
    <property type="match status" value="1"/>
</dbReference>
<dbReference type="GO" id="GO:0032259">
    <property type="term" value="P:methylation"/>
    <property type="evidence" value="ECO:0007669"/>
    <property type="project" value="UniProtKB-KW"/>
</dbReference>
<dbReference type="PRINTS" id="PR02008">
    <property type="entry name" value="RCMTFAMILY"/>
</dbReference>
<dbReference type="EMBL" id="JBEVCJ010000022">
    <property type="protein sequence ID" value="MET1256448.1"/>
    <property type="molecule type" value="Genomic_DNA"/>
</dbReference>
<proteinExistence type="predicted"/>
<dbReference type="SUPFAM" id="SSF53335">
    <property type="entry name" value="S-adenosyl-L-methionine-dependent methyltransferases"/>
    <property type="match status" value="1"/>
</dbReference>